<sequence length="342" mass="36737">MASTQIVPYQGSGSDYFPQPRRIGSAQRAQQKQQRRAAKKAAKPVFRSAATGYLTAKSVSFISRQAFNEDGTLTPSAETWLTRAVTVQRPVVLANLRRMRKSHPTFTNRQLAAQLDKEFKRSMTGGGALIGATSAVPGVGTVTSLGLSTLATGSFLELCAIYAQSMAELSGVSTEDPQKAKLLVMGVMLGDEGRRLLAELSAQADGRGAGPVGSIVPLSNLASSAGTATTMAGIVSTQLKKQFVRRFFVRQGTSMFGRAIPYGIGAVIGGIGNRALANQIVRSAHKTFGELPEETPEAVVEDFKRGLQREKLRADRKERRAKKKELKASVKAKRAARKQLQS</sequence>
<keyword evidence="3" id="KW-1185">Reference proteome</keyword>
<organism evidence="2 3">
    <name type="scientific">Nesterenkonia sedimenti</name>
    <dbReference type="NCBI Taxonomy" id="1463632"/>
    <lineage>
        <taxon>Bacteria</taxon>
        <taxon>Bacillati</taxon>
        <taxon>Actinomycetota</taxon>
        <taxon>Actinomycetes</taxon>
        <taxon>Micrococcales</taxon>
        <taxon>Micrococcaceae</taxon>
        <taxon>Nesterenkonia</taxon>
    </lineage>
</organism>
<evidence type="ECO:0000313" key="3">
    <source>
        <dbReference type="Proteomes" id="UP000523139"/>
    </source>
</evidence>
<name>A0A7X8YDR3_9MICC</name>
<evidence type="ECO:0008006" key="4">
    <source>
        <dbReference type="Google" id="ProtNLM"/>
    </source>
</evidence>
<comment type="caution">
    <text evidence="2">The sequence shown here is derived from an EMBL/GenBank/DDBJ whole genome shotgun (WGS) entry which is preliminary data.</text>
</comment>
<gene>
    <name evidence="2" type="ORF">HGQ17_05350</name>
</gene>
<dbReference type="AlphaFoldDB" id="A0A7X8YDR3"/>
<protein>
    <recommendedName>
        <fullName evidence="4">EcsC family protein</fullName>
    </recommendedName>
</protein>
<proteinExistence type="predicted"/>
<evidence type="ECO:0000256" key="1">
    <source>
        <dbReference type="SAM" id="MobiDB-lite"/>
    </source>
</evidence>
<accession>A0A7X8YDR3</accession>
<dbReference type="Proteomes" id="UP000523139">
    <property type="component" value="Unassembled WGS sequence"/>
</dbReference>
<reference evidence="2 3" key="1">
    <citation type="submission" date="2020-04" db="EMBL/GenBank/DDBJ databases">
        <title>Nesterenkonia sp. nov., isolated from marine sediment.</title>
        <authorList>
            <person name="Zhang G."/>
        </authorList>
    </citation>
    <scope>NUCLEOTIDE SEQUENCE [LARGE SCALE GENOMIC DNA]</scope>
    <source>
        <strain evidence="2 3">MY13</strain>
    </source>
</reference>
<feature type="compositionally biased region" description="Basic residues" evidence="1">
    <location>
        <begin position="319"/>
        <end position="342"/>
    </location>
</feature>
<feature type="region of interest" description="Disordered" evidence="1">
    <location>
        <begin position="310"/>
        <end position="342"/>
    </location>
</feature>
<evidence type="ECO:0000313" key="2">
    <source>
        <dbReference type="EMBL" id="NLS09442.1"/>
    </source>
</evidence>
<dbReference type="RefSeq" id="WP_168886937.1">
    <property type="nucleotide sequence ID" value="NZ_JABAHY010000003.1"/>
</dbReference>
<dbReference type="EMBL" id="JABAHY010000003">
    <property type="protein sequence ID" value="NLS09442.1"/>
    <property type="molecule type" value="Genomic_DNA"/>
</dbReference>